<keyword evidence="1" id="KW-1133">Transmembrane helix</keyword>
<reference evidence="2 3" key="1">
    <citation type="submission" date="2016-11" db="EMBL/GenBank/DDBJ databases">
        <authorList>
            <person name="Jaros S."/>
            <person name="Januszkiewicz K."/>
            <person name="Wedrychowicz H."/>
        </authorList>
    </citation>
    <scope>NUCLEOTIDE SEQUENCE [LARGE SCALE GENOMIC DNA]</scope>
    <source>
        <strain evidence="2 3">CGMCC 1.12213</strain>
    </source>
</reference>
<keyword evidence="1" id="KW-0472">Membrane</keyword>
<sequence length="80" mass="9374">MLAYQIYTLKFNLGLITQSQIVTLLVIVTVFFGVLLLLGVRKSYLLKKENERLDEMNRKIAEEEEKPYKDFTEGHMYGDN</sequence>
<dbReference type="RefSeq" id="WP_019387441.1">
    <property type="nucleotide sequence ID" value="NZ_ALIH01000006.1"/>
</dbReference>
<organism evidence="2 3">
    <name type="scientific">Algibacter luteus</name>
    <dbReference type="NCBI Taxonomy" id="1178825"/>
    <lineage>
        <taxon>Bacteria</taxon>
        <taxon>Pseudomonadati</taxon>
        <taxon>Bacteroidota</taxon>
        <taxon>Flavobacteriia</taxon>
        <taxon>Flavobacteriales</taxon>
        <taxon>Flavobacteriaceae</taxon>
        <taxon>Algibacter</taxon>
    </lineage>
</organism>
<evidence type="ECO:0000313" key="3">
    <source>
        <dbReference type="Proteomes" id="UP000184396"/>
    </source>
</evidence>
<evidence type="ECO:0000313" key="2">
    <source>
        <dbReference type="EMBL" id="SHI50140.1"/>
    </source>
</evidence>
<dbReference type="OrthoDB" id="1452391at2"/>
<keyword evidence="1" id="KW-0812">Transmembrane</keyword>
<gene>
    <name evidence="2" type="ORF">SAMN05216261_0818</name>
</gene>
<dbReference type="Proteomes" id="UP000184396">
    <property type="component" value="Unassembled WGS sequence"/>
</dbReference>
<keyword evidence="3" id="KW-1185">Reference proteome</keyword>
<evidence type="ECO:0000256" key="1">
    <source>
        <dbReference type="SAM" id="Phobius"/>
    </source>
</evidence>
<dbReference type="eggNOG" id="ENOG5033H9U">
    <property type="taxonomic scope" value="Bacteria"/>
</dbReference>
<feature type="transmembrane region" description="Helical" evidence="1">
    <location>
        <begin position="20"/>
        <end position="40"/>
    </location>
</feature>
<dbReference type="STRING" id="1178825.SAMN05216261_0818"/>
<name>A0A1M6BMW5_9FLAO</name>
<protein>
    <submittedName>
        <fullName evidence="2">Uncharacterized protein</fullName>
    </submittedName>
</protein>
<dbReference type="EMBL" id="FQYK01000002">
    <property type="protein sequence ID" value="SHI50140.1"/>
    <property type="molecule type" value="Genomic_DNA"/>
</dbReference>
<accession>A0A1M6BMW5</accession>
<dbReference type="AlphaFoldDB" id="A0A1M6BMW5"/>
<proteinExistence type="predicted"/>